<organism evidence="1 2">
    <name type="scientific">Lasius platythorax</name>
    <dbReference type="NCBI Taxonomy" id="488582"/>
    <lineage>
        <taxon>Eukaryota</taxon>
        <taxon>Metazoa</taxon>
        <taxon>Ecdysozoa</taxon>
        <taxon>Arthropoda</taxon>
        <taxon>Hexapoda</taxon>
        <taxon>Insecta</taxon>
        <taxon>Pterygota</taxon>
        <taxon>Neoptera</taxon>
        <taxon>Endopterygota</taxon>
        <taxon>Hymenoptera</taxon>
        <taxon>Apocrita</taxon>
        <taxon>Aculeata</taxon>
        <taxon>Formicoidea</taxon>
        <taxon>Formicidae</taxon>
        <taxon>Formicinae</taxon>
        <taxon>Lasius</taxon>
        <taxon>Lasius</taxon>
    </lineage>
</organism>
<accession>A0AAV2NCJ0</accession>
<dbReference type="PANTHER" id="PTHR33173">
    <property type="match status" value="1"/>
</dbReference>
<dbReference type="EMBL" id="OZ034835">
    <property type="protein sequence ID" value="CAL1677385.1"/>
    <property type="molecule type" value="Genomic_DNA"/>
</dbReference>
<dbReference type="AlphaFoldDB" id="A0AAV2NCJ0"/>
<gene>
    <name evidence="1" type="ORF">LPLAT_LOCUS3395</name>
</gene>
<sequence>MSEEQNETYCGEIRSLLESDFCQGRIVEEANNSATQNNEPQIKTNGKVETVTRLQRKQKEFEIFDKSQTKITDYFLKTITTIIEDHPDVQNTLLNITNVENTNKFSNISSFLDCLRDTAAKNIRYKKHGNKFTEPLKLFSLYIFIVGGRLLYELLHANLQNILPSITTINRCLDKESNIVDGVVRLEELKLFLTKRNYPLNVFISEDQTAIIKNVAYDSKSNRMIGFVSSCKEHVFPKNNFYVNSVKDIENAFTNYVVGCNAYVYMAQPLIDNAPAFCLTVFASDNKFTHNDVLARWMFLKNELEKLNIQVTGFSSDGDTRCLKAMKIWSKISLSSKNPYSPYFQMEFDVKKPVCIQDTVHIGTKIKTRFLKPNVFLPIGSKIVSPEHVKKLITQYSKDKHLLCISDLEPKDKMNFDAVEKLCAVRVTELLSNISDSQSTKQFLILIKHILNSFLN</sequence>
<reference evidence="1" key="1">
    <citation type="submission" date="2024-04" db="EMBL/GenBank/DDBJ databases">
        <authorList>
            <consortium name="Molecular Ecology Group"/>
        </authorList>
    </citation>
    <scope>NUCLEOTIDE SEQUENCE</scope>
</reference>
<dbReference type="PANTHER" id="PTHR33173:SF2">
    <property type="entry name" value="MYND-TYPE DOMAIN-CONTAINING PROTEIN"/>
    <property type="match status" value="1"/>
</dbReference>
<evidence type="ECO:0000313" key="1">
    <source>
        <dbReference type="EMBL" id="CAL1677385.1"/>
    </source>
</evidence>
<protein>
    <submittedName>
        <fullName evidence="1">Uncharacterized protein</fullName>
    </submittedName>
</protein>
<evidence type="ECO:0000313" key="2">
    <source>
        <dbReference type="Proteomes" id="UP001497644"/>
    </source>
</evidence>
<keyword evidence="2" id="KW-1185">Reference proteome</keyword>
<proteinExistence type="predicted"/>
<name>A0AAV2NCJ0_9HYME</name>
<dbReference type="Proteomes" id="UP001497644">
    <property type="component" value="Chromosome 12"/>
</dbReference>